<evidence type="ECO:0000259" key="10">
    <source>
        <dbReference type="SMART" id="SM00919"/>
    </source>
</evidence>
<comment type="caution">
    <text evidence="12">The sequence shown here is derived from an EMBL/GenBank/DDBJ whole genome shotgun (WGS) entry which is preliminary data.</text>
</comment>
<evidence type="ECO:0000259" key="11">
    <source>
        <dbReference type="SMART" id="SM01274"/>
    </source>
</evidence>
<feature type="compositionally biased region" description="Polar residues" evidence="9">
    <location>
        <begin position="37"/>
        <end position="46"/>
    </location>
</feature>
<dbReference type="InterPro" id="IPR037062">
    <property type="entry name" value="Malic_N_dom_sf"/>
</dbReference>
<feature type="compositionally biased region" description="Low complexity" evidence="9">
    <location>
        <begin position="1"/>
        <end position="22"/>
    </location>
</feature>
<evidence type="ECO:0000256" key="4">
    <source>
        <dbReference type="ARBA" id="ARBA00023027"/>
    </source>
</evidence>
<comment type="cofactor">
    <cofactor evidence="7">
        <name>Mg(2+)</name>
        <dbReference type="ChEBI" id="CHEBI:18420"/>
    </cofactor>
    <cofactor evidence="7">
        <name>Mn(2+)</name>
        <dbReference type="ChEBI" id="CHEBI:29035"/>
    </cofactor>
    <text evidence="7">Divalent metal cations. Prefers magnesium or manganese.</text>
</comment>
<evidence type="ECO:0000256" key="1">
    <source>
        <dbReference type="ARBA" id="ARBA00001936"/>
    </source>
</evidence>
<keyword evidence="3 7" id="KW-0479">Metal-binding</keyword>
<feature type="binding site" evidence="6">
    <location>
        <position position="470"/>
    </location>
    <ligand>
        <name>(S)-malate</name>
        <dbReference type="ChEBI" id="CHEBI:15589"/>
    </ligand>
</feature>
<comment type="similarity">
    <text evidence="2 8">Belongs to the malic enzymes family.</text>
</comment>
<dbReference type="Gene3D" id="3.40.50.720">
    <property type="entry name" value="NAD(P)-binding Rossmann-like Domain"/>
    <property type="match status" value="1"/>
</dbReference>
<dbReference type="AlphaFoldDB" id="A0A368T0U7"/>
<dbReference type="PRINTS" id="PR00072">
    <property type="entry name" value="MALOXRDTASE"/>
</dbReference>
<evidence type="ECO:0000256" key="7">
    <source>
        <dbReference type="PIRSR" id="PIRSR000106-3"/>
    </source>
</evidence>
<dbReference type="EMBL" id="QEIN01000194">
    <property type="protein sequence ID" value="RCV53409.1"/>
    <property type="molecule type" value="Genomic_DNA"/>
</dbReference>
<dbReference type="SMART" id="SM01274">
    <property type="entry name" value="malic"/>
    <property type="match status" value="1"/>
</dbReference>
<dbReference type="PANTHER" id="PTHR23406:SF34">
    <property type="entry name" value="NAD-DEPENDENT MALIC ENZYME, MITOCHONDRIAL"/>
    <property type="match status" value="1"/>
</dbReference>
<feature type="active site" description="Proton acceptor" evidence="5">
    <location>
        <position position="227"/>
    </location>
</feature>
<feature type="domain" description="Malic enzyme N-terminal" evidence="11">
    <location>
        <begin position="130"/>
        <end position="313"/>
    </location>
</feature>
<dbReference type="EC" id="1.1.1.38" evidence="12"/>
<dbReference type="Pfam" id="PF03949">
    <property type="entry name" value="Malic_M"/>
    <property type="match status" value="1"/>
</dbReference>
<feature type="binding site" evidence="7">
    <location>
        <position position="322"/>
    </location>
    <ligand>
        <name>a divalent metal cation</name>
        <dbReference type="ChEBI" id="CHEBI:60240"/>
    </ligand>
</feature>
<feature type="binding site" evidence="6">
    <location>
        <position position="514"/>
    </location>
    <ligand>
        <name>(S)-malate</name>
        <dbReference type="ChEBI" id="CHEBI:15589"/>
    </ligand>
</feature>
<protein>
    <submittedName>
        <fullName evidence="12">NAD-dependent malic enzyme</fullName>
        <ecNumber evidence="12">1.1.1.38</ecNumber>
    </submittedName>
</protein>
<accession>A0A368T0U7</accession>
<evidence type="ECO:0000313" key="12">
    <source>
        <dbReference type="EMBL" id="RCV53409.1"/>
    </source>
</evidence>
<dbReference type="OrthoDB" id="3314528at2"/>
<dbReference type="GO" id="GO:0046872">
    <property type="term" value="F:metal ion binding"/>
    <property type="evidence" value="ECO:0007669"/>
    <property type="project" value="UniProtKB-KW"/>
</dbReference>
<dbReference type="SMART" id="SM00919">
    <property type="entry name" value="Malic_M"/>
    <property type="match status" value="1"/>
</dbReference>
<dbReference type="InterPro" id="IPR046346">
    <property type="entry name" value="Aminoacid_DH-like_N_sf"/>
</dbReference>
<sequence>MPSPTGGDTGRGAARAGRRTAVGGPGGPCPPHREAAVSSNTRTEPGSTGRGFTPGPDGTLLTPARGTAVIRDPLLNKGSAFTAEERAELGLSGLLPPAVSSIGAQVRRVYEQYRRQPDDLLRNVYLAALRDRNEVLFHRLLADHLTEMLPVVYDPTIGAAIRHYSHEYRRPRGVYLSVDDPEGVDAAFANLGLGADDVDLVVASDGEMILGIGDWGVGGGSDIAAGKLAVYTAAAGIDPARAVPVALDAGTENQGLLDDPCYLGVRHGRVRGRRYDDFVDALVAALTQRFPGALLHWEDFGPSNGRRLLQRYADRLPTFNDDLQGTGAVTLAAVLSAVRITGTPLREQRIAVFGAGTAGVGIADQLRDAMVRDGLDREAATRRIWAVDRQGLLVEGMPDLRDFQVPYARPAAEAGGGSADAPGLGLAEVVARVRPTVLVGTSTAAGAFTEEIVREMASHVERPVVLPLSNPTERIEAMPADLVRWTGGRALVAAGIPVPPVRHGGVAYTIGQANNALVYPGLGLGAVVARARRVTDGMLRAAAEAVADLADLGRPGAALLPPVDDLREISAAVAARVAGQAGREGVARAPVDQADRRVREAMWRPEYQRVRAA</sequence>
<evidence type="ECO:0000313" key="13">
    <source>
        <dbReference type="Proteomes" id="UP000253318"/>
    </source>
</evidence>
<feature type="region of interest" description="Disordered" evidence="9">
    <location>
        <begin position="1"/>
        <end position="61"/>
    </location>
</feature>
<dbReference type="PROSITE" id="PS00331">
    <property type="entry name" value="MALIC_ENZYMES"/>
    <property type="match status" value="1"/>
</dbReference>
<dbReference type="NCBIfam" id="NF010052">
    <property type="entry name" value="PRK13529.1"/>
    <property type="match status" value="1"/>
</dbReference>
<dbReference type="InterPro" id="IPR015884">
    <property type="entry name" value="Malic_enzyme_CS"/>
</dbReference>
<dbReference type="GO" id="GO:0016616">
    <property type="term" value="F:oxidoreductase activity, acting on the CH-OH group of donors, NAD or NADP as acceptor"/>
    <property type="evidence" value="ECO:0007669"/>
    <property type="project" value="InterPro"/>
</dbReference>
<dbReference type="InterPro" id="IPR036291">
    <property type="entry name" value="NAD(P)-bd_dom_sf"/>
</dbReference>
<dbReference type="Pfam" id="PF00390">
    <property type="entry name" value="malic"/>
    <property type="match status" value="1"/>
</dbReference>
<feature type="domain" description="Malic enzyme NAD-binding" evidence="10">
    <location>
        <begin position="323"/>
        <end position="582"/>
    </location>
</feature>
<comment type="cofactor">
    <cofactor evidence="1">
        <name>Mn(2+)</name>
        <dbReference type="ChEBI" id="CHEBI:29035"/>
    </cofactor>
</comment>
<name>A0A368T0U7_9ACTN</name>
<dbReference type="PANTHER" id="PTHR23406">
    <property type="entry name" value="MALIC ENZYME-RELATED"/>
    <property type="match status" value="1"/>
</dbReference>
<evidence type="ECO:0000256" key="5">
    <source>
        <dbReference type="PIRSR" id="PIRSR000106-1"/>
    </source>
</evidence>
<proteinExistence type="inferred from homology"/>
<evidence type="ECO:0000256" key="8">
    <source>
        <dbReference type="RuleBase" id="RU003427"/>
    </source>
</evidence>
<dbReference type="Gene3D" id="3.40.50.10380">
    <property type="entry name" value="Malic enzyme, N-terminal domain"/>
    <property type="match status" value="1"/>
</dbReference>
<dbReference type="InterPro" id="IPR012301">
    <property type="entry name" value="Malic_N_dom"/>
</dbReference>
<reference evidence="12 13" key="1">
    <citation type="submission" date="2018-04" db="EMBL/GenBank/DDBJ databases">
        <title>Novel actinobacteria from marine sediment.</title>
        <authorList>
            <person name="Ng Z.Y."/>
            <person name="Tan G.Y.A."/>
        </authorList>
    </citation>
    <scope>NUCLEOTIDE SEQUENCE [LARGE SCALE GENOMIC DNA]</scope>
    <source>
        <strain evidence="12 13">TPS81</strain>
    </source>
</reference>
<dbReference type="InterPro" id="IPR012302">
    <property type="entry name" value="Malic_NAD-bd"/>
</dbReference>
<dbReference type="GO" id="GO:0005829">
    <property type="term" value="C:cytosol"/>
    <property type="evidence" value="ECO:0007669"/>
    <property type="project" value="TreeGrafter"/>
</dbReference>
<dbReference type="PIRSF" id="PIRSF000106">
    <property type="entry name" value="ME"/>
    <property type="match status" value="1"/>
</dbReference>
<feature type="binding site" evidence="7">
    <location>
        <position position="299"/>
    </location>
    <ligand>
        <name>a divalent metal cation</name>
        <dbReference type="ChEBI" id="CHEBI:60240"/>
    </ligand>
</feature>
<evidence type="ECO:0000256" key="2">
    <source>
        <dbReference type="ARBA" id="ARBA00008785"/>
    </source>
</evidence>
<dbReference type="CDD" id="cd05312">
    <property type="entry name" value="NAD_bind_1_malic_enz"/>
    <property type="match status" value="1"/>
</dbReference>
<dbReference type="SUPFAM" id="SSF51735">
    <property type="entry name" value="NAD(P)-binding Rossmann-fold domains"/>
    <property type="match status" value="1"/>
</dbReference>
<dbReference type="GO" id="GO:0051287">
    <property type="term" value="F:NAD binding"/>
    <property type="evidence" value="ECO:0007669"/>
    <property type="project" value="InterPro"/>
</dbReference>
<dbReference type="GO" id="GO:0006108">
    <property type="term" value="P:malate metabolic process"/>
    <property type="evidence" value="ECO:0007669"/>
    <property type="project" value="TreeGrafter"/>
</dbReference>
<feature type="active site" description="Proton donor" evidence="5">
    <location>
        <position position="153"/>
    </location>
</feature>
<dbReference type="Proteomes" id="UP000253318">
    <property type="component" value="Unassembled WGS sequence"/>
</dbReference>
<keyword evidence="12" id="KW-0560">Oxidoreductase</keyword>
<dbReference type="InterPro" id="IPR001891">
    <property type="entry name" value="Malic_OxRdtase"/>
</dbReference>
<evidence type="ECO:0000256" key="9">
    <source>
        <dbReference type="SAM" id="MobiDB-lite"/>
    </source>
</evidence>
<evidence type="ECO:0000256" key="3">
    <source>
        <dbReference type="ARBA" id="ARBA00022723"/>
    </source>
</evidence>
<keyword evidence="4" id="KW-0520">NAD</keyword>
<dbReference type="GO" id="GO:0004470">
    <property type="term" value="F:malic enzyme activity"/>
    <property type="evidence" value="ECO:0007669"/>
    <property type="project" value="InterPro"/>
</dbReference>
<keyword evidence="13" id="KW-1185">Reference proteome</keyword>
<organism evidence="12 13">
    <name type="scientific">Marinitenerispora sediminis</name>
    <dbReference type="NCBI Taxonomy" id="1931232"/>
    <lineage>
        <taxon>Bacteria</taxon>
        <taxon>Bacillati</taxon>
        <taxon>Actinomycetota</taxon>
        <taxon>Actinomycetes</taxon>
        <taxon>Streptosporangiales</taxon>
        <taxon>Nocardiopsidaceae</taxon>
        <taxon>Marinitenerispora</taxon>
    </lineage>
</organism>
<feature type="binding site" evidence="7">
    <location>
        <position position="298"/>
    </location>
    <ligand>
        <name>a divalent metal cation</name>
        <dbReference type="ChEBI" id="CHEBI:60240"/>
    </ligand>
</feature>
<evidence type="ECO:0000256" key="6">
    <source>
        <dbReference type="PIRSR" id="PIRSR000106-2"/>
    </source>
</evidence>
<dbReference type="SUPFAM" id="SSF53223">
    <property type="entry name" value="Aminoacid dehydrogenase-like, N-terminal domain"/>
    <property type="match status" value="1"/>
</dbReference>
<gene>
    <name evidence="12" type="ORF">DEF24_20705</name>
</gene>